<gene>
    <name evidence="1" type="ORF">K3G42_032839</name>
</gene>
<proteinExistence type="predicted"/>
<sequence>MRSEWQRTSSLTCGLYSSSVRNEQKWKSGCPLQLIEKKTSAVRVELVHNPAFCSASTAKKRYTQIFRIKGLSSKAVPFVIVPLQRGLHDIEVKAAVWDQYVSDGVKKKLKVVRRGDPGKEGLSASFLPEQPEGMLKKLVTVIELDPAAKGVNGVQEQKVKAKVIDDQVPDSETVTKLSIQGKR</sequence>
<reference evidence="1" key="1">
    <citation type="submission" date="2021-08" db="EMBL/GenBank/DDBJ databases">
        <title>The first chromosome-level gecko genome reveals the dynamic sex chromosomes of Neotropical dwarf geckos (Sphaerodactylidae: Sphaerodactylus).</title>
        <authorList>
            <person name="Pinto B.J."/>
            <person name="Keating S.E."/>
            <person name="Gamble T."/>
        </authorList>
    </citation>
    <scope>NUCLEOTIDE SEQUENCE</scope>
    <source>
        <strain evidence="1">TG3544</strain>
    </source>
</reference>
<protein>
    <submittedName>
        <fullName evidence="1">Uncharacterized protein</fullName>
    </submittedName>
</protein>
<name>A0ACB8EN62_9SAUR</name>
<evidence type="ECO:0000313" key="1">
    <source>
        <dbReference type="EMBL" id="KAH7993967.1"/>
    </source>
</evidence>
<evidence type="ECO:0000313" key="2">
    <source>
        <dbReference type="Proteomes" id="UP000827872"/>
    </source>
</evidence>
<dbReference type="EMBL" id="CM037616">
    <property type="protein sequence ID" value="KAH7993967.1"/>
    <property type="molecule type" value="Genomic_DNA"/>
</dbReference>
<organism evidence="1 2">
    <name type="scientific">Sphaerodactylus townsendi</name>
    <dbReference type="NCBI Taxonomy" id="933632"/>
    <lineage>
        <taxon>Eukaryota</taxon>
        <taxon>Metazoa</taxon>
        <taxon>Chordata</taxon>
        <taxon>Craniata</taxon>
        <taxon>Vertebrata</taxon>
        <taxon>Euteleostomi</taxon>
        <taxon>Lepidosauria</taxon>
        <taxon>Squamata</taxon>
        <taxon>Bifurcata</taxon>
        <taxon>Gekkota</taxon>
        <taxon>Sphaerodactylidae</taxon>
        <taxon>Sphaerodactylus</taxon>
    </lineage>
</organism>
<dbReference type="Proteomes" id="UP000827872">
    <property type="component" value="Linkage Group LG03"/>
</dbReference>
<accession>A0ACB8EN62</accession>
<comment type="caution">
    <text evidence="1">The sequence shown here is derived from an EMBL/GenBank/DDBJ whole genome shotgun (WGS) entry which is preliminary data.</text>
</comment>
<keyword evidence="2" id="KW-1185">Reference proteome</keyword>